<dbReference type="PANTHER" id="PTHR23170">
    <property type="entry name" value="NY-REN-58 ANTIGEN"/>
    <property type="match status" value="1"/>
</dbReference>
<dbReference type="Pfam" id="PF13516">
    <property type="entry name" value="LRR_6"/>
    <property type="match status" value="4"/>
</dbReference>
<evidence type="ECO:0000313" key="7">
    <source>
        <dbReference type="Proteomes" id="UP000694410"/>
    </source>
</evidence>
<dbReference type="SMART" id="SM00368">
    <property type="entry name" value="LRR_RI"/>
    <property type="match status" value="4"/>
</dbReference>
<dbReference type="InterPro" id="IPR052116">
    <property type="entry name" value="Centro_Cilium_Assembly"/>
</dbReference>
<evidence type="ECO:0000256" key="1">
    <source>
        <dbReference type="ARBA" id="ARBA00004300"/>
    </source>
</evidence>
<proteinExistence type="predicted"/>
<reference evidence="6" key="2">
    <citation type="submission" date="2025-09" db="UniProtKB">
        <authorList>
            <consortium name="Ensembl"/>
        </authorList>
    </citation>
    <scope>IDENTIFICATION</scope>
</reference>
<organism evidence="6 7">
    <name type="scientific">Cyanistes caeruleus</name>
    <name type="common">Eurasian blue tit</name>
    <name type="synonym">Parus caeruleus</name>
    <dbReference type="NCBI Taxonomy" id="156563"/>
    <lineage>
        <taxon>Eukaryota</taxon>
        <taxon>Metazoa</taxon>
        <taxon>Chordata</taxon>
        <taxon>Craniata</taxon>
        <taxon>Vertebrata</taxon>
        <taxon>Euteleostomi</taxon>
        <taxon>Archelosauria</taxon>
        <taxon>Archosauria</taxon>
        <taxon>Dinosauria</taxon>
        <taxon>Saurischia</taxon>
        <taxon>Theropoda</taxon>
        <taxon>Coelurosauria</taxon>
        <taxon>Aves</taxon>
        <taxon>Neognathae</taxon>
        <taxon>Neoaves</taxon>
        <taxon>Telluraves</taxon>
        <taxon>Australaves</taxon>
        <taxon>Passeriformes</taxon>
        <taxon>Paridae</taxon>
        <taxon>Cyanistes</taxon>
    </lineage>
</organism>
<evidence type="ECO:0000313" key="6">
    <source>
        <dbReference type="Ensembl" id="ENSCCEP00000022650.1"/>
    </source>
</evidence>
<gene>
    <name evidence="6" type="primary">LRRC45</name>
</gene>
<evidence type="ECO:0000256" key="2">
    <source>
        <dbReference type="ARBA" id="ARBA00022490"/>
    </source>
</evidence>
<keyword evidence="4" id="KW-0206">Cytoskeleton</keyword>
<evidence type="ECO:0000256" key="4">
    <source>
        <dbReference type="ARBA" id="ARBA00023212"/>
    </source>
</evidence>
<name>A0A8C0ZI77_CYACU</name>
<dbReference type="PANTHER" id="PTHR23170:SF3">
    <property type="entry name" value="LEUCINE-RICH REPEAT-CONTAINING PROTEIN 45"/>
    <property type="match status" value="1"/>
</dbReference>
<evidence type="ECO:0000256" key="3">
    <source>
        <dbReference type="ARBA" id="ARBA00023054"/>
    </source>
</evidence>
<dbReference type="SUPFAM" id="SSF52047">
    <property type="entry name" value="RNI-like"/>
    <property type="match status" value="1"/>
</dbReference>
<feature type="coiled-coil region" evidence="5">
    <location>
        <begin position="271"/>
        <end position="551"/>
    </location>
</feature>
<evidence type="ECO:0000256" key="5">
    <source>
        <dbReference type="SAM" id="Coils"/>
    </source>
</evidence>
<dbReference type="Ensembl" id="ENSCCET00000034372.1">
    <property type="protein sequence ID" value="ENSCCEP00000022650.1"/>
    <property type="gene ID" value="ENSCCEG00000020334.1"/>
</dbReference>
<keyword evidence="3 5" id="KW-0175">Coiled coil</keyword>
<dbReference type="Proteomes" id="UP000694410">
    <property type="component" value="Unplaced"/>
</dbReference>
<dbReference type="GO" id="GO:0005813">
    <property type="term" value="C:centrosome"/>
    <property type="evidence" value="ECO:0007669"/>
    <property type="project" value="UniProtKB-SubCell"/>
</dbReference>
<protein>
    <submittedName>
        <fullName evidence="6">Leucine rich repeat containing 45</fullName>
    </submittedName>
</protein>
<keyword evidence="7" id="KW-1185">Reference proteome</keyword>
<dbReference type="InterPro" id="IPR001611">
    <property type="entry name" value="Leu-rich_rpt"/>
</dbReference>
<dbReference type="InterPro" id="IPR032675">
    <property type="entry name" value="LRR_dom_sf"/>
</dbReference>
<accession>A0A8C0ZI77</accession>
<comment type="subcellular location">
    <subcellularLocation>
        <location evidence="1">Cytoplasm</location>
        <location evidence="1">Cytoskeleton</location>
        <location evidence="1">Microtubule organizing center</location>
        <location evidence="1">Centrosome</location>
    </subcellularLocation>
</comment>
<dbReference type="AlphaFoldDB" id="A0A8C0ZI77"/>
<reference evidence="6" key="1">
    <citation type="submission" date="2025-08" db="UniProtKB">
        <authorList>
            <consortium name="Ensembl"/>
        </authorList>
    </citation>
    <scope>IDENTIFICATION</scope>
</reference>
<dbReference type="GO" id="GO:0005886">
    <property type="term" value="C:plasma membrane"/>
    <property type="evidence" value="ECO:0007669"/>
    <property type="project" value="TreeGrafter"/>
</dbReference>
<dbReference type="Gene3D" id="3.80.10.10">
    <property type="entry name" value="Ribonuclease Inhibitor"/>
    <property type="match status" value="2"/>
</dbReference>
<keyword evidence="2" id="KW-0963">Cytoplasm</keyword>
<sequence length="579" mass="65987">SNTTIKALDLKGNNLRTMGAEALGKLLRQNKSIRSLTLEWNSLGMWEEGFSFFCQGLRANNFLQHLDLRNNQINHQGAGELAMALTQNTSLQELDLRWNNIGLLGGRALLNCLQSNKTLKKLELAGNNVPGDILRAVGKYNVCTVVNHLTPFPAQHLGDIGHLLLQKRANPLSLPFSIAFLQCPMSPMSAARVSQLQEALDEQYSIMNSLKTKLQMTEAALALSEQRVHSLGELLHAMKQEQNSVADCHFRELQQQKQEGADREGKLMHDLSAASEKNLLLRNQVDELERKCKVQQDQLFQVKQDLTNATAELKLRAVEAEERLEMEKRRFKQSLEDMESLRVKEVDRMTQHMEASERSMHNRIQRLEAIRISLEEELSQVKAAALTERGQAEEELVKVRSQARLEEQQRIEHLEEKLRLMTESRDEAQNCCLKQKEMVAEAQAKAKQLTLYADGLRRRLDELQQDLDSKEEEKVTELNKVKVELQEQIGHLEAERAAQDGLREKIAALERQLRALSSNHREALLDKEGEISLLLEKLRMKEAEISRVREEETQRASFLQSAIMSYVQGSCLGTHSSRK</sequence>